<dbReference type="PROSITE" id="PS50110">
    <property type="entry name" value="RESPONSE_REGULATORY"/>
    <property type="match status" value="1"/>
</dbReference>
<dbReference type="PROSITE" id="PS50883">
    <property type="entry name" value="EAL"/>
    <property type="match status" value="1"/>
</dbReference>
<feature type="domain" description="Response regulatory" evidence="2">
    <location>
        <begin position="8"/>
        <end position="129"/>
    </location>
</feature>
<evidence type="ECO:0000256" key="1">
    <source>
        <dbReference type="PROSITE-ProRule" id="PRU00169"/>
    </source>
</evidence>
<dbReference type="Pfam" id="PF00563">
    <property type="entry name" value="EAL"/>
    <property type="match status" value="1"/>
</dbReference>
<dbReference type="EMBL" id="QJKC01000026">
    <property type="protein sequence ID" value="PXX40155.1"/>
    <property type="molecule type" value="Genomic_DNA"/>
</dbReference>
<dbReference type="SUPFAM" id="SSF52172">
    <property type="entry name" value="CheY-like"/>
    <property type="match status" value="1"/>
</dbReference>
<dbReference type="InterPro" id="IPR035919">
    <property type="entry name" value="EAL_sf"/>
</dbReference>
<dbReference type="InterPro" id="IPR050706">
    <property type="entry name" value="Cyclic-di-GMP_PDE-like"/>
</dbReference>
<dbReference type="OrthoDB" id="9813903at2"/>
<sequence length="399" mass="44998">MTIQIPRQILLAEDSSSQRSLLKALCLQIPNTVVHEAADGSWAFQLSRKIPKLDLVITDLNMPGMDGIELVEQLSRQPHIPSLLLISGHSPELLSNSVRAAQELGFTGIGHLAKPIDDDLFLTEITRLLDVQQDIGDSKSSLPLIDIITGLAHNQFCAFYQPIYDLRQGRAVQIEALARWRHPQQGILGPNQFIGMLEHEGFISLLTNRIVQTSLDMLIREPNMQQLRLSINLSRRLLDDREFLDWLVEQVTSRGLAFDRIVLEITETMAFTNFGHTLATLLRLRMRGFELSLDDFGTGHTTLEHIKNLPLTELKFDRILIKDIHRDARSQSIISGMANIARELGLRMVAEGIDNTQDLDYLCAQHPDIELQGFLLCRPVPADELGKHILPSCQHSRRA</sequence>
<comment type="caution">
    <text evidence="4">The sequence shown here is derived from an EMBL/GenBank/DDBJ whole genome shotgun (WGS) entry which is preliminary data.</text>
</comment>
<dbReference type="InterPro" id="IPR001789">
    <property type="entry name" value="Sig_transdc_resp-reg_receiver"/>
</dbReference>
<dbReference type="AlphaFoldDB" id="A0A318IXY6"/>
<dbReference type="CDD" id="cd01948">
    <property type="entry name" value="EAL"/>
    <property type="match status" value="1"/>
</dbReference>
<dbReference type="Gene3D" id="3.20.20.450">
    <property type="entry name" value="EAL domain"/>
    <property type="match status" value="1"/>
</dbReference>
<proteinExistence type="predicted"/>
<keyword evidence="1" id="KW-0597">Phosphoprotein</keyword>
<dbReference type="InterPro" id="IPR011006">
    <property type="entry name" value="CheY-like_superfamily"/>
</dbReference>
<keyword evidence="5" id="KW-1185">Reference proteome</keyword>
<evidence type="ECO:0000259" key="3">
    <source>
        <dbReference type="PROSITE" id="PS50883"/>
    </source>
</evidence>
<dbReference type="PANTHER" id="PTHR33121:SF79">
    <property type="entry name" value="CYCLIC DI-GMP PHOSPHODIESTERASE PDED-RELATED"/>
    <property type="match status" value="1"/>
</dbReference>
<dbReference type="GO" id="GO:0000160">
    <property type="term" value="P:phosphorelay signal transduction system"/>
    <property type="evidence" value="ECO:0007669"/>
    <property type="project" value="InterPro"/>
</dbReference>
<reference evidence="4 5" key="1">
    <citation type="submission" date="2018-05" db="EMBL/GenBank/DDBJ databases">
        <title>Genomic Encyclopedia of Type Strains, Phase IV (KMG-IV): sequencing the most valuable type-strain genomes for metagenomic binning, comparative biology and taxonomic classification.</title>
        <authorList>
            <person name="Goeker M."/>
        </authorList>
    </citation>
    <scope>NUCLEOTIDE SEQUENCE [LARGE SCALE GENOMIC DNA]</scope>
    <source>
        <strain evidence="4 5">DSM 25134</strain>
    </source>
</reference>
<evidence type="ECO:0000313" key="5">
    <source>
        <dbReference type="Proteomes" id="UP000248395"/>
    </source>
</evidence>
<dbReference type="SUPFAM" id="SSF141868">
    <property type="entry name" value="EAL domain-like"/>
    <property type="match status" value="1"/>
</dbReference>
<accession>A0A318IXY6</accession>
<dbReference type="Pfam" id="PF00072">
    <property type="entry name" value="Response_reg"/>
    <property type="match status" value="1"/>
</dbReference>
<dbReference type="GO" id="GO:0071111">
    <property type="term" value="F:cyclic-guanylate-specific phosphodiesterase activity"/>
    <property type="evidence" value="ECO:0007669"/>
    <property type="project" value="InterPro"/>
</dbReference>
<organism evidence="4 5">
    <name type="scientific">Aquitalea magnusonii</name>
    <dbReference type="NCBI Taxonomy" id="332411"/>
    <lineage>
        <taxon>Bacteria</taxon>
        <taxon>Pseudomonadati</taxon>
        <taxon>Pseudomonadota</taxon>
        <taxon>Betaproteobacteria</taxon>
        <taxon>Neisseriales</taxon>
        <taxon>Chromobacteriaceae</taxon>
        <taxon>Aquitalea</taxon>
    </lineage>
</organism>
<dbReference type="PANTHER" id="PTHR33121">
    <property type="entry name" value="CYCLIC DI-GMP PHOSPHODIESTERASE PDEF"/>
    <property type="match status" value="1"/>
</dbReference>
<dbReference type="Proteomes" id="UP000248395">
    <property type="component" value="Unassembled WGS sequence"/>
</dbReference>
<evidence type="ECO:0000313" key="4">
    <source>
        <dbReference type="EMBL" id="PXX40155.1"/>
    </source>
</evidence>
<dbReference type="SMART" id="SM00052">
    <property type="entry name" value="EAL"/>
    <property type="match status" value="1"/>
</dbReference>
<protein>
    <submittedName>
        <fullName evidence="4">EAL domain-containing protein (Putative c-di-GMP-specific phosphodiesterase class I)</fullName>
    </submittedName>
</protein>
<feature type="modified residue" description="4-aspartylphosphate" evidence="1">
    <location>
        <position position="59"/>
    </location>
</feature>
<dbReference type="RefSeq" id="WP_059286935.1">
    <property type="nucleotide sequence ID" value="NZ_LNQU01000126.1"/>
</dbReference>
<dbReference type="SMART" id="SM00448">
    <property type="entry name" value="REC"/>
    <property type="match status" value="1"/>
</dbReference>
<feature type="domain" description="EAL" evidence="3">
    <location>
        <begin position="140"/>
        <end position="393"/>
    </location>
</feature>
<gene>
    <name evidence="4" type="ORF">DFR38_12630</name>
</gene>
<dbReference type="Gene3D" id="3.40.50.2300">
    <property type="match status" value="1"/>
</dbReference>
<dbReference type="InterPro" id="IPR001633">
    <property type="entry name" value="EAL_dom"/>
</dbReference>
<evidence type="ECO:0000259" key="2">
    <source>
        <dbReference type="PROSITE" id="PS50110"/>
    </source>
</evidence>
<name>A0A318IXY6_9NEIS</name>
<dbReference type="CDD" id="cd00156">
    <property type="entry name" value="REC"/>
    <property type="match status" value="1"/>
</dbReference>